<dbReference type="AlphaFoldDB" id="A0A2I2FI38"/>
<reference evidence="2 3" key="1">
    <citation type="submission" date="2017-12" db="EMBL/GenBank/DDBJ databases">
        <authorList>
            <consortium name="DOE Joint Genome Institute"/>
            <person name="Haridas S."/>
            <person name="Kjaerbolling I."/>
            <person name="Vesth T.C."/>
            <person name="Frisvad J.C."/>
            <person name="Nybo J.L."/>
            <person name="Theobald S."/>
            <person name="Kuo A."/>
            <person name="Bowyer P."/>
            <person name="Matsuda Y."/>
            <person name="Mondo S."/>
            <person name="Lyhne E.K."/>
            <person name="Kogle M.E."/>
            <person name="Clum A."/>
            <person name="Lipzen A."/>
            <person name="Salamov A."/>
            <person name="Ngan C.Y."/>
            <person name="Daum C."/>
            <person name="Chiniquy J."/>
            <person name="Barry K."/>
            <person name="LaButti K."/>
            <person name="Simmons B.A."/>
            <person name="Magnuson J.K."/>
            <person name="Mortensen U.H."/>
            <person name="Larsen T.O."/>
            <person name="Grigoriev I.V."/>
            <person name="Baker S.E."/>
            <person name="Andersen M.R."/>
            <person name="Nordberg H.P."/>
            <person name="Cantor M.N."/>
            <person name="Hua S.X."/>
        </authorList>
    </citation>
    <scope>NUCLEOTIDE SEQUENCE [LARGE SCALE GENOMIC DNA]</scope>
    <source>
        <strain evidence="2 3">CBS 102.13</strain>
    </source>
</reference>
<evidence type="ECO:0000313" key="3">
    <source>
        <dbReference type="Proteomes" id="UP000234585"/>
    </source>
</evidence>
<evidence type="ECO:0000256" key="1">
    <source>
        <dbReference type="SAM" id="Phobius"/>
    </source>
</evidence>
<keyword evidence="1" id="KW-1133">Transmembrane helix</keyword>
<evidence type="ECO:0000313" key="2">
    <source>
        <dbReference type="EMBL" id="PLB40298.1"/>
    </source>
</evidence>
<organism evidence="2 3">
    <name type="scientific">Aspergillus candidus</name>
    <dbReference type="NCBI Taxonomy" id="41067"/>
    <lineage>
        <taxon>Eukaryota</taxon>
        <taxon>Fungi</taxon>
        <taxon>Dikarya</taxon>
        <taxon>Ascomycota</taxon>
        <taxon>Pezizomycotina</taxon>
        <taxon>Eurotiomycetes</taxon>
        <taxon>Eurotiomycetidae</taxon>
        <taxon>Eurotiales</taxon>
        <taxon>Aspergillaceae</taxon>
        <taxon>Aspergillus</taxon>
        <taxon>Aspergillus subgen. Circumdati</taxon>
    </lineage>
</organism>
<dbReference type="Proteomes" id="UP000234585">
    <property type="component" value="Unassembled WGS sequence"/>
</dbReference>
<keyword evidence="1" id="KW-0472">Membrane</keyword>
<protein>
    <submittedName>
        <fullName evidence="2">Uncharacterized protein</fullName>
    </submittedName>
</protein>
<dbReference type="EMBL" id="KZ559125">
    <property type="protein sequence ID" value="PLB40298.1"/>
    <property type="molecule type" value="Genomic_DNA"/>
</dbReference>
<accession>A0A2I2FI38</accession>
<keyword evidence="1" id="KW-0812">Transmembrane</keyword>
<gene>
    <name evidence="2" type="ORF">BDW47DRAFT_101740</name>
</gene>
<sequence>MAPPSTNGSTLDSEYGSDFHTMYNLFTALFISYVASVPLVTIWSTCSSPLYMFHGVVLYVGSQSARSPVHRICTIKLTMMQT</sequence>
<dbReference type="GeneID" id="36518881"/>
<keyword evidence="3" id="KW-1185">Reference proteome</keyword>
<feature type="transmembrane region" description="Helical" evidence="1">
    <location>
        <begin position="22"/>
        <end position="43"/>
    </location>
</feature>
<name>A0A2I2FI38_ASPCN</name>
<proteinExistence type="predicted"/>
<dbReference type="RefSeq" id="XP_024674310.1">
    <property type="nucleotide sequence ID" value="XM_024811721.1"/>
</dbReference>